<evidence type="ECO:0000313" key="3">
    <source>
        <dbReference type="Proteomes" id="UP000248640"/>
    </source>
</evidence>
<protein>
    <recommendedName>
        <fullName evidence="1">Dermonecrotic toxin N-terminal domain-containing protein</fullName>
    </recommendedName>
</protein>
<dbReference type="RefSeq" id="WP_053257239.1">
    <property type="nucleotide sequence ID" value="NZ_CBCRXZ010000001.1"/>
</dbReference>
<proteinExistence type="predicted"/>
<dbReference type="Pfam" id="PF20178">
    <property type="entry name" value="ToxA_N"/>
    <property type="match status" value="1"/>
</dbReference>
<accession>A0A3M3XJQ8</accession>
<name>A0A3M3XJQ8_PSEFL</name>
<gene>
    <name evidence="2" type="ORF">NCTC10038_04255</name>
</gene>
<feature type="domain" description="Dermonecrotic toxin N-terminal" evidence="1">
    <location>
        <begin position="775"/>
        <end position="1046"/>
    </location>
</feature>
<reference evidence="2 3" key="1">
    <citation type="submission" date="2018-06" db="EMBL/GenBank/DDBJ databases">
        <authorList>
            <consortium name="Pathogen Informatics"/>
            <person name="Doyle S."/>
        </authorList>
    </citation>
    <scope>NUCLEOTIDE SEQUENCE [LARGE SCALE GENOMIC DNA]</scope>
    <source>
        <strain evidence="2 3">NCTC10038</strain>
    </source>
</reference>
<dbReference type="EMBL" id="LS483372">
    <property type="protein sequence ID" value="SQF92801.1"/>
    <property type="molecule type" value="Genomic_DNA"/>
</dbReference>
<dbReference type="Proteomes" id="UP000248640">
    <property type="component" value="Chromosome 1"/>
</dbReference>
<evidence type="ECO:0000259" key="1">
    <source>
        <dbReference type="Pfam" id="PF20178"/>
    </source>
</evidence>
<evidence type="ECO:0000313" key="2">
    <source>
        <dbReference type="EMBL" id="SQF92801.1"/>
    </source>
</evidence>
<organism evidence="2 3">
    <name type="scientific">Pseudomonas fluorescens</name>
    <dbReference type="NCBI Taxonomy" id="294"/>
    <lineage>
        <taxon>Bacteria</taxon>
        <taxon>Pseudomonadati</taxon>
        <taxon>Pseudomonadota</taxon>
        <taxon>Gammaproteobacteria</taxon>
        <taxon>Pseudomonadales</taxon>
        <taxon>Pseudomonadaceae</taxon>
        <taxon>Pseudomonas</taxon>
    </lineage>
</organism>
<dbReference type="GeneID" id="61634217"/>
<sequence length="1760" mass="195700">MTSSPDHLGVIPTPDLADTADTAETAWQVIREQLRRRINADAHPSRLINQIALADWRCRASTRALTRLLGHSPKILTVIRTELRNAFEIDPDSLLFTVPKLPASPSVPEHVDSLTDRALLLLVLPSVPINVNQFTGLSVKGEPNRRLPYTPLDVLERVIALRLFDRLARAHTDYWATLVQGGWLTRRERWVELHAQLFADRAFIARQLDELSSRGMAVVQAVIDAPTAEARQRAGGSWACVRVGQMMWPGTPAVAIPGALHFFREGNPDDAPHVIYLPGVARNFYEYPSFVALQCGVLELNRSLFHDLWLCLPLSRRNALCQPADLSPASSVLRGLTVTGDALALSAQALLSEQWGNELACAVMINHDHVFSTQRPRPPPLTAGPFLAHVESTRKRLVGSARLGVLGNQMLTWDQQRRRAEIIFASTASGLPLRTAEQQIKRYEKALVALLDPQDPSAETPAYQQLMALLSHLKVQAQALKTLTQGAQQRLLEVAFWTERPGGAGTPRRGTLFMTAQTEALRCEVQLQHRLKLLSTAHRDLIIEVLEQPLAAKRLGSQTQVLSIAVGSDPDAFYPLHNVWVVTTAAAVRVPTRQHPVVLYAFGAEGGVLGFSGLEALTLSVKASLSSRDDSVLWGGVERDKRNDLRAHALRDSLSVRYVPINGKPALAALQKMLGSFDRLYKSTEDITRLFSEVKDAELSRALLLVELKEQLKVPANSALAHALANIELLLKTASEAKKLPTWLAGATRTQRRHFKRSQRRYLSGAFAYQARLEQHLPGLETFARCALNARLSEDAISPPLDIDQPFIDMPDDVHGSYCGGTSACPVGDRNIILTPSATRTTFSLLQLVLHNLDPLAPWTRWRLSRARFLQPERKPPLGADYLIRMVSSLDIGGQYDALIKQTFYPRLGIDDTLSQGRIPALLNRALHAGFAHHLRCATHAGLTAPAQRVFSTAMAARTAQDLLKNQHELQLYVVHLVGHTMQHDRYIAGIVLVHDKRSGRCVSYWPQATTPALILTEYSSLQQAHDALNRIGALPDNAKALARQVAPGWAFEAITHHPGRVDRLDQALNSLELSPTAFMLKGVWHGREFIRSFSVKHLEPTALADEIEKQTLEQLASDPQHGLALVATSHFNAQALLYHASVLELQRRTQAASHSGKALDAYRARRLGEQSDATQRRLVAFFNPLVGMFNDFYELLLAARRYHRFGDPHDAIDVGFMSAFLAIDVLANFIPGPKPASGSATRMTRPALRPALGRIHRLRMTTHEISRSAPSTVPQLQAIAPFRTKGIPQGAVALKGVGENAVQVKNGETFVADDTHHYPLYRRGDEQVFRLKNTQAPGQDELILNIHQPREWLLGADRPQPVAGTRSALLNPWHAPVSAAPDWRPPIVRSATESRILHSSATATHWVSWRMDIEVNPQLSSPAPGVFHIPRDAREFAYNVLRVAPPNTQLTDPLSVYYRLLPEGGQAPLNRIVFIHRNEQLVSLARVDIERWTSTALAEQPLPVSRTSAGRWQVHAPLFDRPLPMYVAQAFPTMTSKSREFTVARILELSGPERPATASHLLNMRATLDDWLPAAPARAGQTDDLLRMLRSSETRTDYLHVGYEGAAPGFTRVDFTPPVPLESRLQRGGRSVARDRQAVQRAAVKSVLEQQGFTLRVLEGVRYARATEELVAIHPTAPNRLYYVAYQWVEKGGIYMGTRFKHRWFNALRPGVTSVRLSAEVSSALREQRLVRIMAGIQWPDWKDKAPSVYFIKLNPRVE</sequence>
<dbReference type="InterPro" id="IPR046673">
    <property type="entry name" value="ToxA_N"/>
</dbReference>